<dbReference type="Pfam" id="PF00821">
    <property type="entry name" value="PEPCK_GTP"/>
    <property type="match status" value="1"/>
</dbReference>
<dbReference type="Pfam" id="PF17297">
    <property type="entry name" value="PEPCK_N"/>
    <property type="match status" value="1"/>
</dbReference>
<dbReference type="PROSITE" id="PS00505">
    <property type="entry name" value="PEPCK_GTP"/>
    <property type="match status" value="1"/>
</dbReference>
<evidence type="ECO:0000259" key="10">
    <source>
        <dbReference type="Pfam" id="PF00821"/>
    </source>
</evidence>
<dbReference type="GO" id="GO:0004613">
    <property type="term" value="F:phosphoenolpyruvate carboxykinase (GTP) activity"/>
    <property type="evidence" value="ECO:0007669"/>
    <property type="project" value="UniProtKB-EC"/>
</dbReference>
<keyword evidence="6" id="KW-0210">Decarboxylase</keyword>
<evidence type="ECO:0000256" key="2">
    <source>
        <dbReference type="ARBA" id="ARBA00005796"/>
    </source>
</evidence>
<evidence type="ECO:0000256" key="8">
    <source>
        <dbReference type="ARBA" id="ARBA00023211"/>
    </source>
</evidence>
<comment type="similarity">
    <text evidence="2">Belongs to the phosphoenolpyruvate carboxykinase [GTP] family.</text>
</comment>
<evidence type="ECO:0000259" key="11">
    <source>
        <dbReference type="Pfam" id="PF17297"/>
    </source>
</evidence>
<dbReference type="SUPFAM" id="SSF68923">
    <property type="entry name" value="PEP carboxykinase N-terminal domain"/>
    <property type="match status" value="1"/>
</dbReference>
<dbReference type="InterPro" id="IPR013035">
    <property type="entry name" value="PEP_carboxykinase_C"/>
</dbReference>
<sequence>MESRTFLSTFRKEVAVPEVEGEAKPSLGNWMPLHEADCIIKERFENCMKGRTMYLVPYVMGPIGSHMSRPGVELTDSAYVALSMGIMTRMGERAVGAMKCSEGTSSRLVKGLHCSGRPKDGKLAVPFWPCDPERTVIVHKIEQDEIFSYGSGYGGNSLLAKKCHALRLGSYQAKCEGWLAEHMLIMGVEPECGCGRKHYLTAAFPSACGKTNLAMMKPAVAGYKVSTVGDDIAWIHFNRTTGKLHAINPEYGMFGVAPGTSWKTNPNAMATFMKNAMFTNVALTDDGGVWWEGMEEPCKGVKVTDWHGKPWDKLNAKTPAAHGNSRFTCPIYQCPSLDKDWENCDGVPVSGIIFGGRRPHGMPLVYEALSWNHGVLVGSFVKSEATAAAEHKGGTMMHDPFAMRPFYGYNAGHYLQHWLDIGCTPGLKQPKIFHVNWFLRNKEGGFAWPGYGENIRVLEWMLRRIEGDDTVAEETPIGYVPKEGAINMEGLDPKPDHDHLFKFDKEFWLKEVGVLVPGQETTDPTYYAMFQTVLSLLSRWKNPRNS</sequence>
<dbReference type="PANTHER" id="PTHR11561:SF0">
    <property type="entry name" value="PHOSPHOENOLPYRUVATE CARBOXYKINASE [GTP]-RELATED"/>
    <property type="match status" value="1"/>
</dbReference>
<protein>
    <recommendedName>
        <fullName evidence="3">phosphoenolpyruvate carboxykinase (GTP)</fullName>
        <ecNumber evidence="3">4.1.1.32</ecNumber>
    </recommendedName>
</protein>
<comment type="caution">
    <text evidence="12">The sequence shown here is derived from an EMBL/GenBank/DDBJ whole genome shotgun (WGS) entry which is preliminary data.</text>
</comment>
<keyword evidence="7" id="KW-0342">GTP-binding</keyword>
<dbReference type="Gene3D" id="3.90.228.20">
    <property type="match status" value="1"/>
</dbReference>
<evidence type="ECO:0000256" key="4">
    <source>
        <dbReference type="ARBA" id="ARBA00022723"/>
    </source>
</evidence>
<dbReference type="Proteomes" id="UP001558652">
    <property type="component" value="Unassembled WGS sequence"/>
</dbReference>
<comment type="cofactor">
    <cofactor evidence="1">
        <name>Mn(2+)</name>
        <dbReference type="ChEBI" id="CHEBI:29035"/>
    </cofactor>
</comment>
<keyword evidence="13" id="KW-1185">Reference proteome</keyword>
<dbReference type="Gene3D" id="3.40.449.10">
    <property type="entry name" value="Phosphoenolpyruvate Carboxykinase, domain 1"/>
    <property type="match status" value="1"/>
</dbReference>
<evidence type="ECO:0000256" key="3">
    <source>
        <dbReference type="ARBA" id="ARBA00012306"/>
    </source>
</evidence>
<dbReference type="AlphaFoldDB" id="A0ABD0XVT9"/>
<evidence type="ECO:0000313" key="12">
    <source>
        <dbReference type="EMBL" id="KAL1115283.1"/>
    </source>
</evidence>
<dbReference type="HAMAP" id="MF_00452">
    <property type="entry name" value="PEPCK_GTP"/>
    <property type="match status" value="1"/>
</dbReference>
<keyword evidence="8" id="KW-0464">Manganese</keyword>
<evidence type="ECO:0000256" key="5">
    <source>
        <dbReference type="ARBA" id="ARBA00022741"/>
    </source>
</evidence>
<dbReference type="InterPro" id="IPR035077">
    <property type="entry name" value="PEP_carboxykinase_GTP_C"/>
</dbReference>
<keyword evidence="4" id="KW-0479">Metal-binding</keyword>
<accession>A0ABD0XVT9</accession>
<dbReference type="GO" id="GO:0046872">
    <property type="term" value="F:metal ion binding"/>
    <property type="evidence" value="ECO:0007669"/>
    <property type="project" value="UniProtKB-KW"/>
</dbReference>
<dbReference type="CDD" id="cd00819">
    <property type="entry name" value="PEPCK_GTP"/>
    <property type="match status" value="1"/>
</dbReference>
<organism evidence="12 13">
    <name type="scientific">Ranatra chinensis</name>
    <dbReference type="NCBI Taxonomy" id="642074"/>
    <lineage>
        <taxon>Eukaryota</taxon>
        <taxon>Metazoa</taxon>
        <taxon>Ecdysozoa</taxon>
        <taxon>Arthropoda</taxon>
        <taxon>Hexapoda</taxon>
        <taxon>Insecta</taxon>
        <taxon>Pterygota</taxon>
        <taxon>Neoptera</taxon>
        <taxon>Paraneoptera</taxon>
        <taxon>Hemiptera</taxon>
        <taxon>Heteroptera</taxon>
        <taxon>Panheteroptera</taxon>
        <taxon>Nepomorpha</taxon>
        <taxon>Nepidae</taxon>
        <taxon>Ranatrinae</taxon>
        <taxon>Ranatra</taxon>
    </lineage>
</organism>
<dbReference type="InterPro" id="IPR008209">
    <property type="entry name" value="PEP_carboxykinase_GTP"/>
</dbReference>
<evidence type="ECO:0000256" key="9">
    <source>
        <dbReference type="ARBA" id="ARBA00023239"/>
    </source>
</evidence>
<proteinExistence type="inferred from homology"/>
<feature type="domain" description="Phosphoenolpyruvate carboxykinase C-terminal P-loop" evidence="10">
    <location>
        <begin position="178"/>
        <end position="512"/>
    </location>
</feature>
<evidence type="ECO:0000256" key="6">
    <source>
        <dbReference type="ARBA" id="ARBA00022793"/>
    </source>
</evidence>
<dbReference type="EMBL" id="JBFDAA010000020">
    <property type="protein sequence ID" value="KAL1115283.1"/>
    <property type="molecule type" value="Genomic_DNA"/>
</dbReference>
<dbReference type="SUPFAM" id="SSF53795">
    <property type="entry name" value="PEP carboxykinase-like"/>
    <property type="match status" value="1"/>
</dbReference>
<keyword evidence="5" id="KW-0547">Nucleotide-binding</keyword>
<dbReference type="EC" id="4.1.1.32" evidence="3"/>
<keyword evidence="9" id="KW-0456">Lyase</keyword>
<dbReference type="InterPro" id="IPR008210">
    <property type="entry name" value="PEP_carboxykinase_N"/>
</dbReference>
<dbReference type="InterPro" id="IPR035078">
    <property type="entry name" value="PEP_carboxykinase_GTP_N"/>
</dbReference>
<evidence type="ECO:0000256" key="7">
    <source>
        <dbReference type="ARBA" id="ARBA00023134"/>
    </source>
</evidence>
<dbReference type="Gene3D" id="2.170.8.10">
    <property type="entry name" value="Phosphoenolpyruvate Carboxykinase, domain 2"/>
    <property type="match status" value="1"/>
</dbReference>
<dbReference type="GO" id="GO:0005525">
    <property type="term" value="F:GTP binding"/>
    <property type="evidence" value="ECO:0007669"/>
    <property type="project" value="UniProtKB-KW"/>
</dbReference>
<dbReference type="InterPro" id="IPR018091">
    <property type="entry name" value="PEP_carboxykin_GTP_CS"/>
</dbReference>
<reference evidence="12 13" key="1">
    <citation type="submission" date="2024-07" db="EMBL/GenBank/DDBJ databases">
        <title>Chromosome-level genome assembly of the water stick insect Ranatra chinensis (Heteroptera: Nepidae).</title>
        <authorList>
            <person name="Liu X."/>
        </authorList>
    </citation>
    <scope>NUCLEOTIDE SEQUENCE [LARGE SCALE GENOMIC DNA]</scope>
    <source>
        <strain evidence="12">Cailab_2021Rc</strain>
        <tissue evidence="12">Muscle</tissue>
    </source>
</reference>
<name>A0ABD0XVT9_9HEMI</name>
<evidence type="ECO:0000256" key="1">
    <source>
        <dbReference type="ARBA" id="ARBA00001936"/>
    </source>
</evidence>
<dbReference type="NCBIfam" id="NF003253">
    <property type="entry name" value="PRK04210.1"/>
    <property type="match status" value="1"/>
</dbReference>
<feature type="domain" description="Phosphoenolpyruvate carboxykinase GTP-utilising N-terminal" evidence="11">
    <location>
        <begin position="2"/>
        <end position="174"/>
    </location>
</feature>
<gene>
    <name evidence="12" type="ORF">AAG570_007314</name>
</gene>
<dbReference type="PANTHER" id="PTHR11561">
    <property type="entry name" value="PHOSPHOENOLPYRUVATE CARBOXYKINASE"/>
    <property type="match status" value="1"/>
</dbReference>
<evidence type="ECO:0000313" key="13">
    <source>
        <dbReference type="Proteomes" id="UP001558652"/>
    </source>
</evidence>